<dbReference type="InterPro" id="IPR041657">
    <property type="entry name" value="HTH_17"/>
</dbReference>
<proteinExistence type="predicted"/>
<name>A0A645BP70_9ZZZZ</name>
<dbReference type="Pfam" id="PF12728">
    <property type="entry name" value="HTH_17"/>
    <property type="match status" value="1"/>
</dbReference>
<gene>
    <name evidence="2" type="ORF">SDC9_113831</name>
</gene>
<comment type="caution">
    <text evidence="2">The sequence shown here is derived from an EMBL/GenBank/DDBJ whole genome shotgun (WGS) entry which is preliminary data.</text>
</comment>
<feature type="domain" description="Helix-turn-helix" evidence="1">
    <location>
        <begin position="17"/>
        <end position="72"/>
    </location>
</feature>
<dbReference type="EMBL" id="VSSQ01021375">
    <property type="protein sequence ID" value="MPM66918.1"/>
    <property type="molecule type" value="Genomic_DNA"/>
</dbReference>
<sequence>MKMEKENEQNCGMEKLFLTSKEAAKYLGISEGYLRVCRSTGKMGHVTPPPYVLIGRAGVRYDVRALRAWAAELPTYHSVNEYPEEVSI</sequence>
<evidence type="ECO:0000259" key="1">
    <source>
        <dbReference type="Pfam" id="PF12728"/>
    </source>
</evidence>
<organism evidence="2">
    <name type="scientific">bioreactor metagenome</name>
    <dbReference type="NCBI Taxonomy" id="1076179"/>
    <lineage>
        <taxon>unclassified sequences</taxon>
        <taxon>metagenomes</taxon>
        <taxon>ecological metagenomes</taxon>
    </lineage>
</organism>
<accession>A0A645BP70</accession>
<reference evidence="2" key="1">
    <citation type="submission" date="2019-08" db="EMBL/GenBank/DDBJ databases">
        <authorList>
            <person name="Kucharzyk K."/>
            <person name="Murdoch R.W."/>
            <person name="Higgins S."/>
            <person name="Loffler F."/>
        </authorList>
    </citation>
    <scope>NUCLEOTIDE SEQUENCE</scope>
</reference>
<evidence type="ECO:0000313" key="2">
    <source>
        <dbReference type="EMBL" id="MPM66918.1"/>
    </source>
</evidence>
<dbReference type="AlphaFoldDB" id="A0A645BP70"/>
<protein>
    <recommendedName>
        <fullName evidence="1">Helix-turn-helix domain-containing protein</fullName>
    </recommendedName>
</protein>